<feature type="domain" description="SHSP" evidence="3">
    <location>
        <begin position="37"/>
        <end position="144"/>
    </location>
</feature>
<protein>
    <recommendedName>
        <fullName evidence="3">SHSP domain-containing protein</fullName>
    </recommendedName>
</protein>
<dbReference type="Pfam" id="PF00011">
    <property type="entry name" value="HSP20"/>
    <property type="match status" value="1"/>
</dbReference>
<dbReference type="EMBL" id="MUJZ01006550">
    <property type="protein sequence ID" value="OTF82831.1"/>
    <property type="molecule type" value="Genomic_DNA"/>
</dbReference>
<dbReference type="GO" id="GO:0009408">
    <property type="term" value="P:response to heat"/>
    <property type="evidence" value="ECO:0007669"/>
    <property type="project" value="TreeGrafter"/>
</dbReference>
<dbReference type="PRINTS" id="PR00299">
    <property type="entry name" value="ACRYSTALLIN"/>
</dbReference>
<dbReference type="AlphaFoldDB" id="A0A1Y3BPD6"/>
<dbReference type="InterPro" id="IPR008978">
    <property type="entry name" value="HSP20-like_chaperone"/>
</dbReference>
<dbReference type="Proteomes" id="UP000194236">
    <property type="component" value="Unassembled WGS sequence"/>
</dbReference>
<dbReference type="Gene3D" id="2.60.40.790">
    <property type="match status" value="1"/>
</dbReference>
<dbReference type="OrthoDB" id="1431247at2759"/>
<comment type="caution">
    <text evidence="4">The sequence shown here is derived from an EMBL/GenBank/DDBJ whole genome shotgun (WGS) entry which is preliminary data.</text>
</comment>
<organism evidence="4 5">
    <name type="scientific">Euroglyphus maynei</name>
    <name type="common">Mayne's house dust mite</name>
    <dbReference type="NCBI Taxonomy" id="6958"/>
    <lineage>
        <taxon>Eukaryota</taxon>
        <taxon>Metazoa</taxon>
        <taxon>Ecdysozoa</taxon>
        <taxon>Arthropoda</taxon>
        <taxon>Chelicerata</taxon>
        <taxon>Arachnida</taxon>
        <taxon>Acari</taxon>
        <taxon>Acariformes</taxon>
        <taxon>Sarcoptiformes</taxon>
        <taxon>Astigmata</taxon>
        <taxon>Psoroptidia</taxon>
        <taxon>Analgoidea</taxon>
        <taxon>Pyroglyphidae</taxon>
        <taxon>Pyroglyphinae</taxon>
        <taxon>Euroglyphus</taxon>
    </lineage>
</organism>
<dbReference type="InterPro" id="IPR002068">
    <property type="entry name" value="A-crystallin/Hsp20_dom"/>
</dbReference>
<evidence type="ECO:0000259" key="3">
    <source>
        <dbReference type="PROSITE" id="PS01031"/>
    </source>
</evidence>
<dbReference type="PANTHER" id="PTHR45640:SF26">
    <property type="entry name" value="RE23625P"/>
    <property type="match status" value="1"/>
</dbReference>
<dbReference type="CDD" id="cd06526">
    <property type="entry name" value="metazoan_ACD"/>
    <property type="match status" value="1"/>
</dbReference>
<sequence length="150" mass="17670">MLSIPRSYFDDDDIWSPLTAYNYRPRSWLLPSLDRFLTLDEMVEKPSSMIRNGKFQADLDLRNFDPNGINVKMDGNTLQVNAKQEKKGDGHYEFHEFIRKISIPKEVAEDELKCKLDKDGRLRIEAPLKKNLEIEEKERNIPIEFVNKKK</sequence>
<dbReference type="SUPFAM" id="SSF49764">
    <property type="entry name" value="HSP20-like chaperones"/>
    <property type="match status" value="1"/>
</dbReference>
<dbReference type="GO" id="GO:0005634">
    <property type="term" value="C:nucleus"/>
    <property type="evidence" value="ECO:0007669"/>
    <property type="project" value="TreeGrafter"/>
</dbReference>
<comment type="similarity">
    <text evidence="1 2">Belongs to the small heat shock protein (HSP20) family.</text>
</comment>
<dbReference type="GO" id="GO:0005737">
    <property type="term" value="C:cytoplasm"/>
    <property type="evidence" value="ECO:0007669"/>
    <property type="project" value="TreeGrafter"/>
</dbReference>
<accession>A0A1Y3BPD6</accession>
<dbReference type="GO" id="GO:0042026">
    <property type="term" value="P:protein refolding"/>
    <property type="evidence" value="ECO:0007669"/>
    <property type="project" value="TreeGrafter"/>
</dbReference>
<name>A0A1Y3BPD6_EURMA</name>
<gene>
    <name evidence="4" type="ORF">BLA29_000302</name>
</gene>
<evidence type="ECO:0000256" key="1">
    <source>
        <dbReference type="PROSITE-ProRule" id="PRU00285"/>
    </source>
</evidence>
<keyword evidence="5" id="KW-1185">Reference proteome</keyword>
<proteinExistence type="inferred from homology"/>
<dbReference type="GO" id="GO:0051082">
    <property type="term" value="F:unfolded protein binding"/>
    <property type="evidence" value="ECO:0007669"/>
    <property type="project" value="TreeGrafter"/>
</dbReference>
<reference evidence="4 5" key="1">
    <citation type="submission" date="2017-03" db="EMBL/GenBank/DDBJ databases">
        <title>Genome Survey of Euroglyphus maynei.</title>
        <authorList>
            <person name="Arlian L.G."/>
            <person name="Morgan M.S."/>
            <person name="Rider S.D."/>
        </authorList>
    </citation>
    <scope>NUCLEOTIDE SEQUENCE [LARGE SCALE GENOMIC DNA]</scope>
    <source>
        <strain evidence="4">Arlian Lab</strain>
        <tissue evidence="4">Whole body</tissue>
    </source>
</reference>
<evidence type="ECO:0000313" key="4">
    <source>
        <dbReference type="EMBL" id="OTF82831.1"/>
    </source>
</evidence>
<evidence type="ECO:0000313" key="5">
    <source>
        <dbReference type="Proteomes" id="UP000194236"/>
    </source>
</evidence>
<dbReference type="PROSITE" id="PS01031">
    <property type="entry name" value="SHSP"/>
    <property type="match status" value="1"/>
</dbReference>
<evidence type="ECO:0000256" key="2">
    <source>
        <dbReference type="RuleBase" id="RU003616"/>
    </source>
</evidence>
<dbReference type="PANTHER" id="PTHR45640">
    <property type="entry name" value="HEAT SHOCK PROTEIN HSP-12.2-RELATED"/>
    <property type="match status" value="1"/>
</dbReference>
<dbReference type="InterPro" id="IPR001436">
    <property type="entry name" value="Alpha-crystallin/sHSP_animal"/>
</dbReference>